<proteinExistence type="predicted"/>
<dbReference type="PANTHER" id="PTHR13871:SF96">
    <property type="entry name" value="THIOREDOXIN DOMAIN-CONTAINING PROTEIN"/>
    <property type="match status" value="1"/>
</dbReference>
<dbReference type="AlphaFoldDB" id="A0AAW1H309"/>
<dbReference type="PANTHER" id="PTHR13871">
    <property type="entry name" value="THIOREDOXIN"/>
    <property type="match status" value="1"/>
</dbReference>
<dbReference type="EMBL" id="JBDFQZ010000012">
    <property type="protein sequence ID" value="KAK9671599.1"/>
    <property type="molecule type" value="Genomic_DNA"/>
</dbReference>
<sequence length="602" mass="68719">MSNSNAPLKRCSNVAVENEISNSDGDYIDVTKLSRPVEGMRLAVIPFLSNNGNTPSLVRCSTGKLVDFDIVCQKHLLICCVSLPLSTGSQYLCAIMEVYNSLSRDKFEMVMVASSDSTKAAFDEFFAELPCLAIPFSDLDARHYICSFIGFNLHFSCPKLSAVLVDPDEMIMHYLVTPDRFLTYGTEWFPFHDTHIEAVSIQDNVLRCRLDPFYKKRLQARGDRVSEAIMQDPLFEEPLSLYKDILLCDPSLALPRIGSVDGADESLTVLELSKKHVALYLHLGRDFLGDIIDLHQECIEKKLELEIILVCIALFGSDNSQEELIQDLRRENITSWFVFPKHNKIWRRLWRVFSLREMEDKMIILPPNGKSGELAGRAVVERCGVEEYPFTRTAILERRFTALRSLTPASLFKGNSKNRTCLVRKGKKRCLRQSSLQGKKLLVYFDSLQLSYDGGELCDLMMKLYPKIKAKGWEVVCVPLDHKHTNRHVKFANMLWPIMPIREDCEASVFDQLIFEGDDNYGSQVIAFREDGRIVSREAQKGLMKHELTDSLFCDNLYDELAYMLRCLAANGIVVATEKKLPLTLDDETSVRVLMERRWHGF</sequence>
<accession>A0AAW1H309</accession>
<dbReference type="InterPro" id="IPR052259">
    <property type="entry name" value="Nucleoredoxin-like"/>
</dbReference>
<keyword evidence="2" id="KW-0520">NAD</keyword>
<dbReference type="GO" id="GO:0016491">
    <property type="term" value="F:oxidoreductase activity"/>
    <property type="evidence" value="ECO:0007669"/>
    <property type="project" value="UniProtKB-KW"/>
</dbReference>
<protein>
    <submittedName>
        <fullName evidence="3">Uncharacterized protein</fullName>
    </submittedName>
</protein>
<gene>
    <name evidence="3" type="ORF">RND81_12G041300</name>
</gene>
<reference evidence="3" key="1">
    <citation type="submission" date="2024-03" db="EMBL/GenBank/DDBJ databases">
        <title>WGS assembly of Saponaria officinalis var. Norfolk2.</title>
        <authorList>
            <person name="Jenkins J."/>
            <person name="Shu S."/>
            <person name="Grimwood J."/>
            <person name="Barry K."/>
            <person name="Goodstein D."/>
            <person name="Schmutz J."/>
            <person name="Leebens-Mack J."/>
            <person name="Osbourn A."/>
        </authorList>
    </citation>
    <scope>NUCLEOTIDE SEQUENCE [LARGE SCALE GENOMIC DNA]</scope>
    <source>
        <strain evidence="3">JIC</strain>
    </source>
</reference>
<organism evidence="3 4">
    <name type="scientific">Saponaria officinalis</name>
    <name type="common">Common soapwort</name>
    <name type="synonym">Lychnis saponaria</name>
    <dbReference type="NCBI Taxonomy" id="3572"/>
    <lineage>
        <taxon>Eukaryota</taxon>
        <taxon>Viridiplantae</taxon>
        <taxon>Streptophyta</taxon>
        <taxon>Embryophyta</taxon>
        <taxon>Tracheophyta</taxon>
        <taxon>Spermatophyta</taxon>
        <taxon>Magnoliopsida</taxon>
        <taxon>eudicotyledons</taxon>
        <taxon>Gunneridae</taxon>
        <taxon>Pentapetalae</taxon>
        <taxon>Caryophyllales</taxon>
        <taxon>Caryophyllaceae</taxon>
        <taxon>Caryophylleae</taxon>
        <taxon>Saponaria</taxon>
    </lineage>
</organism>
<name>A0AAW1H309_SAPOF</name>
<dbReference type="Proteomes" id="UP001443914">
    <property type="component" value="Unassembled WGS sequence"/>
</dbReference>
<dbReference type="Gene3D" id="3.40.30.10">
    <property type="entry name" value="Glutaredoxin"/>
    <property type="match status" value="1"/>
</dbReference>
<evidence type="ECO:0000313" key="4">
    <source>
        <dbReference type="Proteomes" id="UP001443914"/>
    </source>
</evidence>
<evidence type="ECO:0000256" key="2">
    <source>
        <dbReference type="ARBA" id="ARBA00023027"/>
    </source>
</evidence>
<keyword evidence="1" id="KW-0560">Oxidoreductase</keyword>
<keyword evidence="4" id="KW-1185">Reference proteome</keyword>
<evidence type="ECO:0000256" key="1">
    <source>
        <dbReference type="ARBA" id="ARBA00023002"/>
    </source>
</evidence>
<comment type="caution">
    <text evidence="3">The sequence shown here is derived from an EMBL/GenBank/DDBJ whole genome shotgun (WGS) entry which is preliminary data.</text>
</comment>
<evidence type="ECO:0000313" key="3">
    <source>
        <dbReference type="EMBL" id="KAK9671599.1"/>
    </source>
</evidence>